<keyword evidence="4" id="KW-1185">Reference proteome</keyword>
<gene>
    <name evidence="3" type="ORF">PU560_03435</name>
</gene>
<evidence type="ECO:0000256" key="1">
    <source>
        <dbReference type="SAM" id="MobiDB-lite"/>
    </source>
</evidence>
<name>A0ABT5TTY7_9MICO</name>
<reference evidence="3" key="1">
    <citation type="submission" date="2023-02" db="EMBL/GenBank/DDBJ databases">
        <title>Georgenia sp.10Sc9-8, isolated from a soil sample collected from the Taklamakan desert.</title>
        <authorList>
            <person name="Liu S."/>
        </authorList>
    </citation>
    <scope>NUCLEOTIDE SEQUENCE</scope>
    <source>
        <strain evidence="3">10Sc9-8</strain>
    </source>
</reference>
<sequence length="158" mass="16462">GAVISQSPGAGESVEHTTEVDLLVSDGREPAEVLDVVGQNRDEAVAALEGEGLEVQVAEEHSDDVAEGRVISQSPSPGAPELYRGDSVEITVSLGPELIDVPDVVGSQVDEARSALEDAGFRVEVREVLGGFFGTVRSMDPDPGERVRAGTVVTITVV</sequence>
<feature type="non-terminal residue" evidence="3">
    <location>
        <position position="1"/>
    </location>
</feature>
<dbReference type="PROSITE" id="PS51178">
    <property type="entry name" value="PASTA"/>
    <property type="match status" value="3"/>
</dbReference>
<accession>A0ABT5TTY7</accession>
<dbReference type="Proteomes" id="UP001165561">
    <property type="component" value="Unassembled WGS sequence"/>
</dbReference>
<dbReference type="CDD" id="cd06577">
    <property type="entry name" value="PASTA_pknB"/>
    <property type="match status" value="2"/>
</dbReference>
<dbReference type="Gene3D" id="3.30.10.20">
    <property type="match status" value="3"/>
</dbReference>
<evidence type="ECO:0000259" key="2">
    <source>
        <dbReference type="PROSITE" id="PS51178"/>
    </source>
</evidence>
<comment type="caution">
    <text evidence="3">The sequence shown here is derived from an EMBL/GenBank/DDBJ whole genome shotgun (WGS) entry which is preliminary data.</text>
</comment>
<dbReference type="SMART" id="SM00740">
    <property type="entry name" value="PASTA"/>
    <property type="match status" value="2"/>
</dbReference>
<protein>
    <submittedName>
        <fullName evidence="3">PASTA domain-containing protein</fullName>
    </submittedName>
</protein>
<proteinExistence type="predicted"/>
<evidence type="ECO:0000313" key="3">
    <source>
        <dbReference type="EMBL" id="MDD9205521.1"/>
    </source>
</evidence>
<dbReference type="EMBL" id="JARACI010000531">
    <property type="protein sequence ID" value="MDD9205521.1"/>
    <property type="molecule type" value="Genomic_DNA"/>
</dbReference>
<feature type="region of interest" description="Disordered" evidence="1">
    <location>
        <begin position="61"/>
        <end position="83"/>
    </location>
</feature>
<feature type="domain" description="PASTA" evidence="2">
    <location>
        <begin position="1"/>
        <end position="26"/>
    </location>
</feature>
<feature type="domain" description="PASTA" evidence="2">
    <location>
        <begin position="27"/>
        <end position="94"/>
    </location>
</feature>
<organism evidence="3 4">
    <name type="scientific">Georgenia halotolerans</name>
    <dbReference type="NCBI Taxonomy" id="3028317"/>
    <lineage>
        <taxon>Bacteria</taxon>
        <taxon>Bacillati</taxon>
        <taxon>Actinomycetota</taxon>
        <taxon>Actinomycetes</taxon>
        <taxon>Micrococcales</taxon>
        <taxon>Bogoriellaceae</taxon>
        <taxon>Georgenia</taxon>
    </lineage>
</organism>
<evidence type="ECO:0000313" key="4">
    <source>
        <dbReference type="Proteomes" id="UP001165561"/>
    </source>
</evidence>
<dbReference type="InterPro" id="IPR005543">
    <property type="entry name" value="PASTA_dom"/>
</dbReference>
<feature type="domain" description="PASTA" evidence="2">
    <location>
        <begin position="95"/>
        <end position="158"/>
    </location>
</feature>
<dbReference type="Pfam" id="PF03793">
    <property type="entry name" value="PASTA"/>
    <property type="match status" value="2"/>
</dbReference>